<evidence type="ECO:0000256" key="3">
    <source>
        <dbReference type="ARBA" id="ARBA00022448"/>
    </source>
</evidence>
<dbReference type="AlphaFoldDB" id="A0A9N8VU86"/>
<evidence type="ECO:0000256" key="11">
    <source>
        <dbReference type="SAM" id="Phobius"/>
    </source>
</evidence>
<dbReference type="InterPro" id="IPR018108">
    <property type="entry name" value="MCP_transmembrane"/>
</dbReference>
<evidence type="ECO:0000256" key="8">
    <source>
        <dbReference type="PROSITE-ProRule" id="PRU00282"/>
    </source>
</evidence>
<evidence type="ECO:0000256" key="10">
    <source>
        <dbReference type="SAM" id="MobiDB-lite"/>
    </source>
</evidence>
<accession>A0A9N8VU86</accession>
<feature type="transmembrane region" description="Helical" evidence="11">
    <location>
        <begin position="337"/>
        <end position="360"/>
    </location>
</feature>
<feature type="transmembrane region" description="Helical" evidence="11">
    <location>
        <begin position="280"/>
        <end position="305"/>
    </location>
</feature>
<name>A0A9N8VU86_9GLOM</name>
<dbReference type="OrthoDB" id="269120at2759"/>
<dbReference type="Gene3D" id="1.50.40.10">
    <property type="entry name" value="Mitochondrial carrier domain"/>
    <property type="match status" value="2"/>
</dbReference>
<feature type="transmembrane region" description="Helical" evidence="11">
    <location>
        <begin position="236"/>
        <end position="260"/>
    </location>
</feature>
<keyword evidence="7 8" id="KW-0472">Membrane</keyword>
<evidence type="ECO:0000313" key="13">
    <source>
        <dbReference type="Proteomes" id="UP000789508"/>
    </source>
</evidence>
<feature type="transmembrane region" description="Helical" evidence="11">
    <location>
        <begin position="17"/>
        <end position="35"/>
    </location>
</feature>
<dbReference type="GO" id="GO:0016020">
    <property type="term" value="C:membrane"/>
    <property type="evidence" value="ECO:0007669"/>
    <property type="project" value="UniProtKB-SubCell"/>
</dbReference>
<keyword evidence="13" id="KW-1185">Reference proteome</keyword>
<dbReference type="PANTHER" id="PTHR45667">
    <property type="entry name" value="S-ADENOSYLMETHIONINE MITOCHONDRIAL CARRIER PROTEIN"/>
    <property type="match status" value="1"/>
</dbReference>
<feature type="region of interest" description="Disordered" evidence="10">
    <location>
        <begin position="196"/>
        <end position="215"/>
    </location>
</feature>
<protein>
    <submittedName>
        <fullName evidence="12">5501_t:CDS:1</fullName>
    </submittedName>
</protein>
<proteinExistence type="inferred from homology"/>
<comment type="subcellular location">
    <subcellularLocation>
        <location evidence="1">Membrane</location>
        <topology evidence="1">Multi-pass membrane protein</topology>
    </subcellularLocation>
</comment>
<gene>
    <name evidence="12" type="ORF">ALEPTO_LOCUS1807</name>
</gene>
<keyword evidence="6 11" id="KW-1133">Transmembrane helix</keyword>
<evidence type="ECO:0000256" key="1">
    <source>
        <dbReference type="ARBA" id="ARBA00004141"/>
    </source>
</evidence>
<evidence type="ECO:0000256" key="9">
    <source>
        <dbReference type="RuleBase" id="RU000488"/>
    </source>
</evidence>
<feature type="repeat" description="Solcar" evidence="8">
    <location>
        <begin position="279"/>
        <end position="366"/>
    </location>
</feature>
<dbReference type="InterPro" id="IPR023395">
    <property type="entry name" value="MCP_dom_sf"/>
</dbReference>
<evidence type="ECO:0000256" key="2">
    <source>
        <dbReference type="ARBA" id="ARBA00006375"/>
    </source>
</evidence>
<dbReference type="Pfam" id="PF00153">
    <property type="entry name" value="Mito_carr"/>
    <property type="match status" value="2"/>
</dbReference>
<evidence type="ECO:0000313" key="12">
    <source>
        <dbReference type="EMBL" id="CAG8466573.1"/>
    </source>
</evidence>
<reference evidence="12" key="1">
    <citation type="submission" date="2021-06" db="EMBL/GenBank/DDBJ databases">
        <authorList>
            <person name="Kallberg Y."/>
            <person name="Tangrot J."/>
            <person name="Rosling A."/>
        </authorList>
    </citation>
    <scope>NUCLEOTIDE SEQUENCE</scope>
    <source>
        <strain evidence="12">FL130A</strain>
    </source>
</reference>
<comment type="caution">
    <text evidence="12">The sequence shown here is derived from an EMBL/GenBank/DDBJ whole genome shotgun (WGS) entry which is preliminary data.</text>
</comment>
<keyword evidence="5" id="KW-0677">Repeat</keyword>
<evidence type="ECO:0000256" key="4">
    <source>
        <dbReference type="ARBA" id="ARBA00022692"/>
    </source>
</evidence>
<organism evidence="12 13">
    <name type="scientific">Ambispora leptoticha</name>
    <dbReference type="NCBI Taxonomy" id="144679"/>
    <lineage>
        <taxon>Eukaryota</taxon>
        <taxon>Fungi</taxon>
        <taxon>Fungi incertae sedis</taxon>
        <taxon>Mucoromycota</taxon>
        <taxon>Glomeromycotina</taxon>
        <taxon>Glomeromycetes</taxon>
        <taxon>Archaeosporales</taxon>
        <taxon>Ambisporaceae</taxon>
        <taxon>Ambispora</taxon>
    </lineage>
</organism>
<evidence type="ECO:0000256" key="6">
    <source>
        <dbReference type="ARBA" id="ARBA00022989"/>
    </source>
</evidence>
<dbReference type="Proteomes" id="UP000789508">
    <property type="component" value="Unassembled WGS sequence"/>
</dbReference>
<comment type="similarity">
    <text evidence="2 9">Belongs to the mitochondrial carrier (TC 2.A.29) family.</text>
</comment>
<sequence>MSHRHLDQNKVIDFKRYYAYGFLINLLPIYIFYPVRTGKTLQQANIGTGSSTSLVSVITERVRTEGVRGLYKGISVYAFGSISGRLVHFATYDALRERVYKGRGSSVGLGWLEGRDPATINGLLGTIAAVTTSSFMVPFDVIAQQLQVSKKETMNAHNVNIPLAETNTLPKRKIHTINHLIQSTYSSIGLTSSSNTTHETKTLHQPGATSAKASLNPSSRNFITRLKPRDVPLYRFLYRGWAAGILNTISFFPAYFYTYTFVLEHYHRRRHHFTFLPSPYFFFSVTSGMAAGITATVVSAPFDVVKTRIQIARKAGQQNLRWLTMAKSILRTEGIRGMYVGISARLWIVVPLGSLNFWVFEKVRDWSAVPIESPSGNQHSVASET</sequence>
<evidence type="ECO:0000256" key="7">
    <source>
        <dbReference type="ARBA" id="ARBA00023136"/>
    </source>
</evidence>
<keyword evidence="4 8" id="KW-0812">Transmembrane</keyword>
<keyword evidence="3 9" id="KW-0813">Transport</keyword>
<evidence type="ECO:0000256" key="5">
    <source>
        <dbReference type="ARBA" id="ARBA00022737"/>
    </source>
</evidence>
<feature type="repeat" description="Solcar" evidence="8">
    <location>
        <begin position="12"/>
        <end position="98"/>
    </location>
</feature>
<dbReference type="PROSITE" id="PS50920">
    <property type="entry name" value="SOLCAR"/>
    <property type="match status" value="2"/>
</dbReference>
<dbReference type="EMBL" id="CAJVPS010000221">
    <property type="protein sequence ID" value="CAG8466573.1"/>
    <property type="molecule type" value="Genomic_DNA"/>
</dbReference>
<dbReference type="SUPFAM" id="SSF103506">
    <property type="entry name" value="Mitochondrial carrier"/>
    <property type="match status" value="1"/>
</dbReference>